<evidence type="ECO:0000313" key="1">
    <source>
        <dbReference type="EMBL" id="KAF6036230.1"/>
    </source>
</evidence>
<dbReference type="Proteomes" id="UP000593567">
    <property type="component" value="Unassembled WGS sequence"/>
</dbReference>
<keyword evidence="2" id="KW-1185">Reference proteome</keyword>
<name>A0A7J7KC61_BUGNE</name>
<evidence type="ECO:0000313" key="2">
    <source>
        <dbReference type="Proteomes" id="UP000593567"/>
    </source>
</evidence>
<dbReference type="AlphaFoldDB" id="A0A7J7KC61"/>
<sequence length="178" mass="19901">MIEEIEEAQQQNAECQEVQNLIIKGWPYKENRCSHSSASKVGCQKKATSHKNGSTSSELLMSWLLRATLLTMSENRVVHKPPNVAEKEQQINVKTMSNYKQQNKATLLPELFHGSPVHVRDTEKQGTVKTETAVIHQNKSLLVDLREVNPVLQKPNALPLVPMGAEVLGSKSIKKSTH</sequence>
<dbReference type="EMBL" id="VXIV02000760">
    <property type="protein sequence ID" value="KAF6036230.1"/>
    <property type="molecule type" value="Genomic_DNA"/>
</dbReference>
<gene>
    <name evidence="1" type="ORF">EB796_005471</name>
</gene>
<protein>
    <submittedName>
        <fullName evidence="1">Uncharacterized protein</fullName>
    </submittedName>
</protein>
<organism evidence="1 2">
    <name type="scientific">Bugula neritina</name>
    <name type="common">Brown bryozoan</name>
    <name type="synonym">Sertularia neritina</name>
    <dbReference type="NCBI Taxonomy" id="10212"/>
    <lineage>
        <taxon>Eukaryota</taxon>
        <taxon>Metazoa</taxon>
        <taxon>Spiralia</taxon>
        <taxon>Lophotrochozoa</taxon>
        <taxon>Bryozoa</taxon>
        <taxon>Gymnolaemata</taxon>
        <taxon>Cheilostomatida</taxon>
        <taxon>Flustrina</taxon>
        <taxon>Buguloidea</taxon>
        <taxon>Bugulidae</taxon>
        <taxon>Bugula</taxon>
    </lineage>
</organism>
<comment type="caution">
    <text evidence="1">The sequence shown here is derived from an EMBL/GenBank/DDBJ whole genome shotgun (WGS) entry which is preliminary data.</text>
</comment>
<accession>A0A7J7KC61</accession>
<proteinExistence type="predicted"/>
<reference evidence="1" key="1">
    <citation type="submission" date="2020-06" db="EMBL/GenBank/DDBJ databases">
        <title>Draft genome of Bugula neritina, a colonial animal packing powerful symbionts and potential medicines.</title>
        <authorList>
            <person name="Rayko M."/>
        </authorList>
    </citation>
    <scope>NUCLEOTIDE SEQUENCE [LARGE SCALE GENOMIC DNA]</scope>
    <source>
        <strain evidence="1">Kwan_BN1</strain>
    </source>
</reference>